<dbReference type="Proteomes" id="UP000198875">
    <property type="component" value="Unassembled WGS sequence"/>
</dbReference>
<protein>
    <submittedName>
        <fullName evidence="1">Sulfatase</fullName>
    </submittedName>
</protein>
<dbReference type="AlphaFoldDB" id="A0A0U0WAX6"/>
<gene>
    <name evidence="1" type="ORF">BN971_03270</name>
</gene>
<evidence type="ECO:0000313" key="1">
    <source>
        <dbReference type="EMBL" id="CPR11977.1"/>
    </source>
</evidence>
<organism evidence="1 2">
    <name type="scientific">Mycobacterium bohemicum DSM 44277</name>
    <dbReference type="NCBI Taxonomy" id="1236609"/>
    <lineage>
        <taxon>Bacteria</taxon>
        <taxon>Bacillati</taxon>
        <taxon>Actinomycetota</taxon>
        <taxon>Actinomycetes</taxon>
        <taxon>Mycobacteriales</taxon>
        <taxon>Mycobacteriaceae</taxon>
        <taxon>Mycobacterium</taxon>
    </lineage>
</organism>
<proteinExistence type="predicted"/>
<accession>A0A0U0WAX6</accession>
<dbReference type="EMBL" id="CSTD01000003">
    <property type="protein sequence ID" value="CPR11977.1"/>
    <property type="molecule type" value="Genomic_DNA"/>
</dbReference>
<evidence type="ECO:0000313" key="2">
    <source>
        <dbReference type="Proteomes" id="UP000198875"/>
    </source>
</evidence>
<name>A0A0U0WAX6_MYCBE</name>
<sequence>MSEEHALVIVAGYQDLDLARRDFGTLAERTEGKQIPLRGAVLVGTVRA</sequence>
<reference evidence="1 2" key="1">
    <citation type="submission" date="2015-03" db="EMBL/GenBank/DDBJ databases">
        <authorList>
            <person name="Murphy D."/>
        </authorList>
    </citation>
    <scope>NUCLEOTIDE SEQUENCE [LARGE SCALE GENOMIC DNA]</scope>
    <source>
        <strain evidence="1 2">DSM 44277</strain>
    </source>
</reference>
<dbReference type="RefSeq" id="WP_249262747.1">
    <property type="nucleotide sequence ID" value="NZ_CSTD01000003.1"/>
</dbReference>